<evidence type="ECO:0000256" key="5">
    <source>
        <dbReference type="ARBA" id="ARBA00022618"/>
    </source>
</evidence>
<evidence type="ECO:0000256" key="6">
    <source>
        <dbReference type="ARBA" id="ARBA00022776"/>
    </source>
</evidence>
<keyword evidence="7" id="KW-0995">Kinetochore</keyword>
<dbReference type="EMBL" id="HG994583">
    <property type="protein sequence ID" value="CAF2919409.1"/>
    <property type="molecule type" value="Genomic_DNA"/>
</dbReference>
<dbReference type="GO" id="GO:0005634">
    <property type="term" value="C:nucleus"/>
    <property type="evidence" value="ECO:0007669"/>
    <property type="project" value="InterPro"/>
</dbReference>
<keyword evidence="10" id="KW-0137">Centromere</keyword>
<evidence type="ECO:0000256" key="7">
    <source>
        <dbReference type="ARBA" id="ARBA00022838"/>
    </source>
</evidence>
<keyword evidence="12" id="KW-1185">Reference proteome</keyword>
<keyword evidence="8" id="KW-0175">Coiled coil</keyword>
<evidence type="ECO:0000256" key="2">
    <source>
        <dbReference type="ARBA" id="ARBA00008643"/>
    </source>
</evidence>
<organism evidence="11 12">
    <name type="scientific">Lepeophtheirus salmonis</name>
    <name type="common">Salmon louse</name>
    <name type="synonym">Caligus salmonis</name>
    <dbReference type="NCBI Taxonomy" id="72036"/>
    <lineage>
        <taxon>Eukaryota</taxon>
        <taxon>Metazoa</taxon>
        <taxon>Ecdysozoa</taxon>
        <taxon>Arthropoda</taxon>
        <taxon>Crustacea</taxon>
        <taxon>Multicrustacea</taxon>
        <taxon>Hexanauplia</taxon>
        <taxon>Copepoda</taxon>
        <taxon>Siphonostomatoida</taxon>
        <taxon>Caligidae</taxon>
        <taxon>Lepeophtheirus</taxon>
    </lineage>
</organism>
<reference evidence="11" key="1">
    <citation type="submission" date="2021-02" db="EMBL/GenBank/DDBJ databases">
        <authorList>
            <person name="Bekaert M."/>
        </authorList>
    </citation>
    <scope>NUCLEOTIDE SEQUENCE</scope>
    <source>
        <strain evidence="11">IoA-00</strain>
    </source>
</reference>
<evidence type="ECO:0000313" key="11">
    <source>
        <dbReference type="EMBL" id="CAF2919409.1"/>
    </source>
</evidence>
<dbReference type="GO" id="GO:0051301">
    <property type="term" value="P:cell division"/>
    <property type="evidence" value="ECO:0007669"/>
    <property type="project" value="UniProtKB-KW"/>
</dbReference>
<dbReference type="GO" id="GO:0000444">
    <property type="term" value="C:MIS12/MIND type complex"/>
    <property type="evidence" value="ECO:0007669"/>
    <property type="project" value="TreeGrafter"/>
</dbReference>
<evidence type="ECO:0000256" key="9">
    <source>
        <dbReference type="ARBA" id="ARBA00023306"/>
    </source>
</evidence>
<dbReference type="AlphaFoldDB" id="A0A7R8CT18"/>
<dbReference type="Pfam" id="PF05859">
    <property type="entry name" value="Mis12"/>
    <property type="match status" value="1"/>
</dbReference>
<evidence type="ECO:0000256" key="3">
    <source>
        <dbReference type="ARBA" id="ARBA00013793"/>
    </source>
</evidence>
<dbReference type="Proteomes" id="UP000675881">
    <property type="component" value="Chromosome 4"/>
</dbReference>
<keyword evidence="5" id="KW-0132">Cell division</keyword>
<keyword evidence="9" id="KW-0131">Cell cycle</keyword>
<keyword evidence="6" id="KW-0498">Mitosis</keyword>
<protein>
    <recommendedName>
        <fullName evidence="3">Protein MIS12 homolog</fullName>
    </recommendedName>
</protein>
<evidence type="ECO:0000256" key="10">
    <source>
        <dbReference type="ARBA" id="ARBA00023328"/>
    </source>
</evidence>
<dbReference type="PANTHER" id="PTHR14527">
    <property type="entry name" value="PROTEIN MIS12 HOMOLOG"/>
    <property type="match status" value="1"/>
</dbReference>
<gene>
    <name evidence="11" type="ORF">LSAA_8427</name>
</gene>
<comment type="similarity">
    <text evidence="2">Belongs to the mis12 family.</text>
</comment>
<dbReference type="InterPro" id="IPR008685">
    <property type="entry name" value="Centromere_Mis12"/>
</dbReference>
<accession>A0A7R8CT18</accession>
<evidence type="ECO:0000256" key="8">
    <source>
        <dbReference type="ARBA" id="ARBA00023054"/>
    </source>
</evidence>
<keyword evidence="4" id="KW-0158">Chromosome</keyword>
<dbReference type="GO" id="GO:0051382">
    <property type="term" value="P:kinetochore assembly"/>
    <property type="evidence" value="ECO:0007669"/>
    <property type="project" value="TreeGrafter"/>
</dbReference>
<dbReference type="GO" id="GO:0000070">
    <property type="term" value="P:mitotic sister chromatid segregation"/>
    <property type="evidence" value="ECO:0007669"/>
    <property type="project" value="TreeGrafter"/>
</dbReference>
<dbReference type="OrthoDB" id="1884855at2759"/>
<evidence type="ECO:0000256" key="4">
    <source>
        <dbReference type="ARBA" id="ARBA00022454"/>
    </source>
</evidence>
<name>A0A7R8CT18_LEPSM</name>
<evidence type="ECO:0000313" key="12">
    <source>
        <dbReference type="Proteomes" id="UP000675881"/>
    </source>
</evidence>
<comment type="subcellular location">
    <subcellularLocation>
        <location evidence="1">Chromosome</location>
        <location evidence="1">Centromere</location>
        <location evidence="1">Kinetochore</location>
    </subcellularLocation>
</comment>
<sequence length="201" mass="23217">MDKSGNEIQEEYSTQHFGFPPKTFLDNIGILILERVSNVLKGVQTVLMEKCPDSKDSIPSAMSHLQKDWLQATQESLLQLNKVLLQEILIVPKDFVLPEDRVHVGKRLSEEKKEFKILSAMFEDKLFEIKRLHAYKKCLEEKVSELTSIDEEYSKLLEEWNSKEAVLDIQGLDTIMQQMISKCGLEGYDEKSHDLKERLSS</sequence>
<proteinExistence type="inferred from homology"/>
<dbReference type="PANTHER" id="PTHR14527:SF2">
    <property type="entry name" value="PROTEIN MIS12 HOMOLOG"/>
    <property type="match status" value="1"/>
</dbReference>
<evidence type="ECO:0000256" key="1">
    <source>
        <dbReference type="ARBA" id="ARBA00004629"/>
    </source>
</evidence>